<evidence type="ECO:0000256" key="1">
    <source>
        <dbReference type="SAM" id="MobiDB-lite"/>
    </source>
</evidence>
<evidence type="ECO:0000313" key="4">
    <source>
        <dbReference type="Proteomes" id="UP001168821"/>
    </source>
</evidence>
<protein>
    <recommendedName>
        <fullName evidence="5">Transmembrane protein</fullName>
    </recommendedName>
</protein>
<sequence>MVPGGVVQGASLAATAAAAAAVPCEKVECLRARRKKEPLNLRVLSILFECVSSVFGVPSGAFLLLLLPSLRHTGPHPACVISALFLSLCARRTTSHLCVIAVVALTVHGLHPITAIVCPVHQRSHAAADAVSEGAANAAEPPSALFSDRRSQYRVDSDAESQSLSAMEPQNQEIVASGSPAEVPNDPGKMFIGGLSWQTSPGKPTRDSVSLSVPPGEVQTVIRRTRK</sequence>
<feature type="region of interest" description="Disordered" evidence="1">
    <location>
        <begin position="176"/>
        <end position="214"/>
    </location>
</feature>
<keyword evidence="2" id="KW-0472">Membrane</keyword>
<accession>A0AA38HUN8</accession>
<feature type="transmembrane region" description="Helical" evidence="2">
    <location>
        <begin position="44"/>
        <end position="67"/>
    </location>
</feature>
<evidence type="ECO:0000256" key="2">
    <source>
        <dbReference type="SAM" id="Phobius"/>
    </source>
</evidence>
<keyword evidence="2" id="KW-1133">Transmembrane helix</keyword>
<feature type="compositionally biased region" description="Polar residues" evidence="1">
    <location>
        <begin position="196"/>
        <end position="211"/>
    </location>
</feature>
<evidence type="ECO:0008006" key="5">
    <source>
        <dbReference type="Google" id="ProtNLM"/>
    </source>
</evidence>
<dbReference type="Proteomes" id="UP001168821">
    <property type="component" value="Unassembled WGS sequence"/>
</dbReference>
<keyword evidence="2" id="KW-0812">Transmembrane</keyword>
<dbReference type="EMBL" id="JALNTZ010000008">
    <property type="protein sequence ID" value="KAJ3643331.1"/>
    <property type="molecule type" value="Genomic_DNA"/>
</dbReference>
<reference evidence="3" key="1">
    <citation type="journal article" date="2023" name="G3 (Bethesda)">
        <title>Whole genome assemblies of Zophobas morio and Tenebrio molitor.</title>
        <authorList>
            <person name="Kaur S."/>
            <person name="Stinson S.A."/>
            <person name="diCenzo G.C."/>
        </authorList>
    </citation>
    <scope>NUCLEOTIDE SEQUENCE</scope>
    <source>
        <strain evidence="3">QUZm001</strain>
    </source>
</reference>
<proteinExistence type="predicted"/>
<organism evidence="3 4">
    <name type="scientific">Zophobas morio</name>
    <dbReference type="NCBI Taxonomy" id="2755281"/>
    <lineage>
        <taxon>Eukaryota</taxon>
        <taxon>Metazoa</taxon>
        <taxon>Ecdysozoa</taxon>
        <taxon>Arthropoda</taxon>
        <taxon>Hexapoda</taxon>
        <taxon>Insecta</taxon>
        <taxon>Pterygota</taxon>
        <taxon>Neoptera</taxon>
        <taxon>Endopterygota</taxon>
        <taxon>Coleoptera</taxon>
        <taxon>Polyphaga</taxon>
        <taxon>Cucujiformia</taxon>
        <taxon>Tenebrionidae</taxon>
        <taxon>Zophobas</taxon>
    </lineage>
</organism>
<gene>
    <name evidence="3" type="ORF">Zmor_026050</name>
</gene>
<evidence type="ECO:0000313" key="3">
    <source>
        <dbReference type="EMBL" id="KAJ3643331.1"/>
    </source>
</evidence>
<name>A0AA38HUN8_9CUCU</name>
<keyword evidence="4" id="KW-1185">Reference proteome</keyword>
<comment type="caution">
    <text evidence="3">The sequence shown here is derived from an EMBL/GenBank/DDBJ whole genome shotgun (WGS) entry which is preliminary data.</text>
</comment>
<dbReference type="AlphaFoldDB" id="A0AA38HUN8"/>